<dbReference type="Pfam" id="PF14534">
    <property type="entry name" value="DUF4440"/>
    <property type="match status" value="1"/>
</dbReference>
<accession>A0ABQ5W5C8</accession>
<dbReference type="Gene3D" id="3.10.450.50">
    <property type="match status" value="1"/>
</dbReference>
<evidence type="ECO:0000259" key="1">
    <source>
        <dbReference type="Pfam" id="PF14534"/>
    </source>
</evidence>
<evidence type="ECO:0000313" key="2">
    <source>
        <dbReference type="EMBL" id="GLQ55140.1"/>
    </source>
</evidence>
<protein>
    <recommendedName>
        <fullName evidence="1">DUF4440 domain-containing protein</fullName>
    </recommendedName>
</protein>
<comment type="caution">
    <text evidence="2">The sequence shown here is derived from an EMBL/GenBank/DDBJ whole genome shotgun (WGS) entry which is preliminary data.</text>
</comment>
<sequence>MPMFEDQIWRSEERLWLEGPAAYGELLHELCVMVFPAPVGILQGDAIIESLRGVPRWQGVTMTDKLLREPNSDTAMLAYKAEGRRQGSPPYHAYCSSSYVRRGDRWQMTHHQQTPAG</sequence>
<organism evidence="2 3">
    <name type="scientific">Devosia nitrariae</name>
    <dbReference type="NCBI Taxonomy" id="2071872"/>
    <lineage>
        <taxon>Bacteria</taxon>
        <taxon>Pseudomonadati</taxon>
        <taxon>Pseudomonadota</taxon>
        <taxon>Alphaproteobacteria</taxon>
        <taxon>Hyphomicrobiales</taxon>
        <taxon>Devosiaceae</taxon>
        <taxon>Devosia</taxon>
    </lineage>
</organism>
<dbReference type="InterPro" id="IPR027843">
    <property type="entry name" value="DUF4440"/>
</dbReference>
<dbReference type="Proteomes" id="UP001156691">
    <property type="component" value="Unassembled WGS sequence"/>
</dbReference>
<reference evidence="3" key="1">
    <citation type="journal article" date="2019" name="Int. J. Syst. Evol. Microbiol.">
        <title>The Global Catalogue of Microorganisms (GCM) 10K type strain sequencing project: providing services to taxonomists for standard genome sequencing and annotation.</title>
        <authorList>
            <consortium name="The Broad Institute Genomics Platform"/>
            <consortium name="The Broad Institute Genome Sequencing Center for Infectious Disease"/>
            <person name="Wu L."/>
            <person name="Ma J."/>
        </authorList>
    </citation>
    <scope>NUCLEOTIDE SEQUENCE [LARGE SCALE GENOMIC DNA]</scope>
    <source>
        <strain evidence="3">NBRC 112416</strain>
    </source>
</reference>
<dbReference type="InterPro" id="IPR032710">
    <property type="entry name" value="NTF2-like_dom_sf"/>
</dbReference>
<keyword evidence="3" id="KW-1185">Reference proteome</keyword>
<dbReference type="EMBL" id="BSNS01000011">
    <property type="protein sequence ID" value="GLQ55140.1"/>
    <property type="molecule type" value="Genomic_DNA"/>
</dbReference>
<name>A0ABQ5W5C8_9HYPH</name>
<gene>
    <name evidence="2" type="ORF">GCM10010862_23990</name>
</gene>
<proteinExistence type="predicted"/>
<evidence type="ECO:0000313" key="3">
    <source>
        <dbReference type="Proteomes" id="UP001156691"/>
    </source>
</evidence>
<dbReference type="RefSeq" id="WP_284340569.1">
    <property type="nucleotide sequence ID" value="NZ_BSNS01000011.1"/>
</dbReference>
<feature type="domain" description="DUF4440" evidence="1">
    <location>
        <begin position="20"/>
        <end position="108"/>
    </location>
</feature>
<dbReference type="SUPFAM" id="SSF54427">
    <property type="entry name" value="NTF2-like"/>
    <property type="match status" value="1"/>
</dbReference>